<dbReference type="Pfam" id="PF00528">
    <property type="entry name" value="BPD_transp_1"/>
    <property type="match status" value="1"/>
</dbReference>
<keyword evidence="4 7" id="KW-0812">Transmembrane</keyword>
<dbReference type="PROSITE" id="PS50928">
    <property type="entry name" value="ABC_TM1"/>
    <property type="match status" value="1"/>
</dbReference>
<dbReference type="InterPro" id="IPR035906">
    <property type="entry name" value="MetI-like_sf"/>
</dbReference>
<feature type="transmembrane region" description="Helical" evidence="7">
    <location>
        <begin position="100"/>
        <end position="121"/>
    </location>
</feature>
<dbReference type="PANTHER" id="PTHR43163:SF6">
    <property type="entry name" value="DIPEPTIDE TRANSPORT SYSTEM PERMEASE PROTEIN DPPB-RELATED"/>
    <property type="match status" value="1"/>
</dbReference>
<dbReference type="Proteomes" id="UP000003323">
    <property type="component" value="Unassembled WGS sequence"/>
</dbReference>
<protein>
    <submittedName>
        <fullName evidence="9">ABC transporter, permease protein</fullName>
    </submittedName>
</protein>
<keyword evidence="5 7" id="KW-1133">Transmembrane helix</keyword>
<feature type="transmembrane region" description="Helical" evidence="7">
    <location>
        <begin position="289"/>
        <end position="306"/>
    </location>
</feature>
<evidence type="ECO:0000313" key="9">
    <source>
        <dbReference type="EMBL" id="EFM40994.1"/>
    </source>
</evidence>
<dbReference type="HOGENOM" id="CLU_036879_0_1_11"/>
<feature type="domain" description="ABC transmembrane type-1" evidence="8">
    <location>
        <begin position="94"/>
        <end position="307"/>
    </location>
</feature>
<keyword evidence="2 7" id="KW-0813">Transport</keyword>
<proteinExistence type="inferred from homology"/>
<evidence type="ECO:0000259" key="8">
    <source>
        <dbReference type="PROSITE" id="PS50928"/>
    </source>
</evidence>
<dbReference type="AlphaFoldDB" id="E0Q852"/>
<evidence type="ECO:0000313" key="10">
    <source>
        <dbReference type="Proteomes" id="UP000003323"/>
    </source>
</evidence>
<evidence type="ECO:0000256" key="6">
    <source>
        <dbReference type="ARBA" id="ARBA00023136"/>
    </source>
</evidence>
<evidence type="ECO:0000256" key="5">
    <source>
        <dbReference type="ARBA" id="ARBA00022989"/>
    </source>
</evidence>
<evidence type="ECO:0000256" key="1">
    <source>
        <dbReference type="ARBA" id="ARBA00004651"/>
    </source>
</evidence>
<accession>E0Q852</accession>
<organism evidence="9 10">
    <name type="scientific">Bifidobacterium dentium ATCC 27679</name>
    <dbReference type="NCBI Taxonomy" id="871562"/>
    <lineage>
        <taxon>Bacteria</taxon>
        <taxon>Bacillati</taxon>
        <taxon>Actinomycetota</taxon>
        <taxon>Actinomycetes</taxon>
        <taxon>Bifidobacteriales</taxon>
        <taxon>Bifidobacteriaceae</taxon>
        <taxon>Bifidobacterium</taxon>
    </lineage>
</organism>
<dbReference type="CDD" id="cd06261">
    <property type="entry name" value="TM_PBP2"/>
    <property type="match status" value="1"/>
</dbReference>
<evidence type="ECO:0000256" key="3">
    <source>
        <dbReference type="ARBA" id="ARBA00022475"/>
    </source>
</evidence>
<dbReference type="Pfam" id="PF19300">
    <property type="entry name" value="BPD_transp_1_N"/>
    <property type="match status" value="1"/>
</dbReference>
<name>E0Q852_9BIFI</name>
<keyword evidence="6 7" id="KW-0472">Membrane</keyword>
<keyword evidence="3" id="KW-1003">Cell membrane</keyword>
<comment type="caution">
    <text evidence="9">The sequence shown here is derived from an EMBL/GenBank/DDBJ whole genome shotgun (WGS) entry which is preliminary data.</text>
</comment>
<evidence type="ECO:0000256" key="2">
    <source>
        <dbReference type="ARBA" id="ARBA00022448"/>
    </source>
</evidence>
<dbReference type="PANTHER" id="PTHR43163">
    <property type="entry name" value="DIPEPTIDE TRANSPORT SYSTEM PERMEASE PROTEIN DPPB-RELATED"/>
    <property type="match status" value="1"/>
</dbReference>
<feature type="transmembrane region" description="Helical" evidence="7">
    <location>
        <begin position="133"/>
        <end position="154"/>
    </location>
</feature>
<sequence>MRFLGKRLLLFVGALVGLSLLVFALLRILPGDVAAVVAGTNATAERLTSLRAQMGLDKSYAAQYGDWVLGLLHGDLGTSVVSGKAVSAQVSSRASVTFPLIVLSLLIALAIGLPLGCAAVLTRNVRLRGVFHAAAIVAGAIPALWGGLLLILLFSKGIGLMGLLPSQGFPDAGWAAPLSAMAALVLPALATGITAGASIMRYTRAAVGDMASSQAVAMAMACGMTRRQAVLRVALRLAIPQLVSVIGLTFAQMVTGVMVVENLFALPGLGSMLVTDVGNRDLTAVQSELFLLAAFFLFLGLLVDLLHRMLDPRLKNATIGSGEVLS</sequence>
<dbReference type="GO" id="GO:0055085">
    <property type="term" value="P:transmembrane transport"/>
    <property type="evidence" value="ECO:0007669"/>
    <property type="project" value="InterPro"/>
</dbReference>
<comment type="similarity">
    <text evidence="7">Belongs to the binding-protein-dependent transport system permease family.</text>
</comment>
<feature type="transmembrane region" description="Helical" evidence="7">
    <location>
        <begin position="174"/>
        <end position="195"/>
    </location>
</feature>
<dbReference type="EMBL" id="AEEQ01000010">
    <property type="protein sequence ID" value="EFM40994.1"/>
    <property type="molecule type" value="Genomic_DNA"/>
</dbReference>
<dbReference type="Gene3D" id="1.10.3720.10">
    <property type="entry name" value="MetI-like"/>
    <property type="match status" value="1"/>
</dbReference>
<gene>
    <name evidence="9" type="primary">dppB3</name>
    <name evidence="9" type="ORF">HMPREF0168_1310</name>
</gene>
<dbReference type="SUPFAM" id="SSF161098">
    <property type="entry name" value="MetI-like"/>
    <property type="match status" value="1"/>
</dbReference>
<comment type="subcellular location">
    <subcellularLocation>
        <location evidence="1 7">Cell membrane</location>
        <topology evidence="1 7">Multi-pass membrane protein</topology>
    </subcellularLocation>
</comment>
<dbReference type="GO" id="GO:0005886">
    <property type="term" value="C:plasma membrane"/>
    <property type="evidence" value="ECO:0007669"/>
    <property type="project" value="UniProtKB-SubCell"/>
</dbReference>
<evidence type="ECO:0000256" key="7">
    <source>
        <dbReference type="RuleBase" id="RU363032"/>
    </source>
</evidence>
<dbReference type="GeneID" id="31605883"/>
<reference evidence="9 10" key="1">
    <citation type="submission" date="2010-08" db="EMBL/GenBank/DDBJ databases">
        <authorList>
            <person name="Muzny D."/>
            <person name="Qin X."/>
            <person name="Deng J."/>
            <person name="Jiang H."/>
            <person name="Liu Y."/>
            <person name="Qu J."/>
            <person name="Song X.-Z."/>
            <person name="Zhang L."/>
            <person name="Thornton R."/>
            <person name="Coyle M."/>
            <person name="Francisco L."/>
            <person name="Jackson L."/>
            <person name="Javaid M."/>
            <person name="Korchina V."/>
            <person name="Kovar C."/>
            <person name="Mata R."/>
            <person name="Mathew T."/>
            <person name="Ngo R."/>
            <person name="Nguyen L."/>
            <person name="Nguyen N."/>
            <person name="Okwuonu G."/>
            <person name="Ongeri F."/>
            <person name="Pham C."/>
            <person name="Simmons D."/>
            <person name="Wilczek-Boney K."/>
            <person name="Hale W."/>
            <person name="Jakkamsetti A."/>
            <person name="Pham P."/>
            <person name="Ruth R."/>
            <person name="San Lucas F."/>
            <person name="Warren J."/>
            <person name="Zhang J."/>
            <person name="Zhao Z."/>
            <person name="Zhou C."/>
            <person name="Zhu D."/>
            <person name="Lee S."/>
            <person name="Bess C."/>
            <person name="Blankenburg K."/>
            <person name="Forbes L."/>
            <person name="Fu Q."/>
            <person name="Gubbala S."/>
            <person name="Hirani K."/>
            <person name="Jayaseelan J.C."/>
            <person name="Lara F."/>
            <person name="Munidasa M."/>
            <person name="Palculict T."/>
            <person name="Patil S."/>
            <person name="Pu L.-L."/>
            <person name="Saada N."/>
            <person name="Tang L."/>
            <person name="Weissenberger G."/>
            <person name="Zhu Y."/>
            <person name="Hemphill L."/>
            <person name="Shang Y."/>
            <person name="Youmans B."/>
            <person name="Ayvaz T."/>
            <person name="Ross M."/>
            <person name="Santibanez J."/>
            <person name="Aqrawi P."/>
            <person name="Gross S."/>
            <person name="Joshi V."/>
            <person name="Fowler G."/>
            <person name="Nazareth L."/>
            <person name="Reid J."/>
            <person name="Worley K."/>
            <person name="Petrosino J."/>
            <person name="Highlander S."/>
            <person name="Gibbs R."/>
        </authorList>
    </citation>
    <scope>NUCLEOTIDE SEQUENCE [LARGE SCALE GENOMIC DNA]</scope>
    <source>
        <strain evidence="9 10">ATCC 27679</strain>
    </source>
</reference>
<feature type="transmembrane region" description="Helical" evidence="7">
    <location>
        <begin position="233"/>
        <end position="254"/>
    </location>
</feature>
<dbReference type="InterPro" id="IPR000515">
    <property type="entry name" value="MetI-like"/>
</dbReference>
<dbReference type="InterPro" id="IPR045621">
    <property type="entry name" value="BPD_transp_1_N"/>
</dbReference>
<evidence type="ECO:0000256" key="4">
    <source>
        <dbReference type="ARBA" id="ARBA00022692"/>
    </source>
</evidence>
<dbReference type="RefSeq" id="WP_003836968.1">
    <property type="nucleotide sequence ID" value="NZ_GL405225.1"/>
</dbReference>